<keyword evidence="4" id="KW-0410">Iron transport</keyword>
<dbReference type="InterPro" id="IPR008995">
    <property type="entry name" value="Mo/tungstate-bd_C_term_dom"/>
</dbReference>
<evidence type="ECO:0000256" key="10">
    <source>
        <dbReference type="SAM" id="MobiDB-lite"/>
    </source>
</evidence>
<gene>
    <name evidence="12" type="ORF">MRSR164_08585</name>
</gene>
<dbReference type="Pfam" id="PF08402">
    <property type="entry name" value="TOBE_2"/>
    <property type="match status" value="1"/>
</dbReference>
<evidence type="ECO:0000256" key="2">
    <source>
        <dbReference type="ARBA" id="ARBA00022448"/>
    </source>
</evidence>
<dbReference type="EMBL" id="MLBY01000004">
    <property type="protein sequence ID" value="MEE7456833.1"/>
    <property type="molecule type" value="Genomic_DNA"/>
</dbReference>
<keyword evidence="7" id="KW-0408">Iron</keyword>
<evidence type="ECO:0000313" key="13">
    <source>
        <dbReference type="Proteomes" id="UP001349262"/>
    </source>
</evidence>
<evidence type="ECO:0000256" key="1">
    <source>
        <dbReference type="ARBA" id="ARBA00005417"/>
    </source>
</evidence>
<dbReference type="InterPro" id="IPR015853">
    <property type="entry name" value="ABC_transpr_FbpC"/>
</dbReference>
<feature type="domain" description="ABC transporter" evidence="11">
    <location>
        <begin position="53"/>
        <end position="285"/>
    </location>
</feature>
<dbReference type="InterPro" id="IPR003439">
    <property type="entry name" value="ABC_transporter-like_ATP-bd"/>
</dbReference>
<evidence type="ECO:0000259" key="11">
    <source>
        <dbReference type="PROSITE" id="PS50893"/>
    </source>
</evidence>
<dbReference type="Pfam" id="PF00005">
    <property type="entry name" value="ABC_tran"/>
    <property type="match status" value="1"/>
</dbReference>
<dbReference type="CDD" id="cd03259">
    <property type="entry name" value="ABC_Carb_Solutes_like"/>
    <property type="match status" value="1"/>
</dbReference>
<keyword evidence="8" id="KW-0406">Ion transport</keyword>
<keyword evidence="5" id="KW-0547">Nucleotide-binding</keyword>
<sequence>MCEGGVAPRPSSAPALSSDLPSLLQRDRNAAADRSEGEEAPDTPRDRTGPARLELRAVSRRYGRSLALDGVSLSVGPGEILAVLGDSGCGKSTLLRLVAGLDRPDAGEIRIDGRAVAGGGRDEPPESRGVGLMFQDYALFPHLTVLANVRFGLRHLPGATARTVALERLAEVGLVARAESYPATLSGGEAQRVALARALAPRPRVLLLDEPFSNLDSGTRERVRADTLGVLRQAGISAILVTHDAAEAVEFADRIALMRAGRLIQCGSAETLYRAPANVVAARALGEVVEMAGRAASGRVTTPLGTCPLPASIPEGAVRVCLRPEAIRVVPADEDARGQVTGSVLRRAFAGPNRRLDVAVAGLDAPLRLTVPQEQADAETVGLCLVEDHVLVFPEEDGTV</sequence>
<dbReference type="InterPro" id="IPR003593">
    <property type="entry name" value="AAA+_ATPase"/>
</dbReference>
<dbReference type="Proteomes" id="UP001349262">
    <property type="component" value="Unassembled WGS sequence"/>
</dbReference>
<dbReference type="SUPFAM" id="SSF52540">
    <property type="entry name" value="P-loop containing nucleoside triphosphate hydrolases"/>
    <property type="match status" value="1"/>
</dbReference>
<evidence type="ECO:0000256" key="4">
    <source>
        <dbReference type="ARBA" id="ARBA00022496"/>
    </source>
</evidence>
<organism evidence="12 13">
    <name type="scientific">Methylobacterium radiotolerans</name>
    <dbReference type="NCBI Taxonomy" id="31998"/>
    <lineage>
        <taxon>Bacteria</taxon>
        <taxon>Pseudomonadati</taxon>
        <taxon>Pseudomonadota</taxon>
        <taxon>Alphaproteobacteria</taxon>
        <taxon>Hyphomicrobiales</taxon>
        <taxon>Methylobacteriaceae</taxon>
        <taxon>Methylobacterium</taxon>
    </lineage>
</organism>
<dbReference type="PROSITE" id="PS00211">
    <property type="entry name" value="ABC_TRANSPORTER_1"/>
    <property type="match status" value="1"/>
</dbReference>
<feature type="compositionally biased region" description="Basic and acidic residues" evidence="10">
    <location>
        <begin position="25"/>
        <end position="54"/>
    </location>
</feature>
<protein>
    <submittedName>
        <fullName evidence="12">Iron ABC transporter ATP-binding protein</fullName>
    </submittedName>
</protein>
<dbReference type="InterPro" id="IPR027417">
    <property type="entry name" value="P-loop_NTPase"/>
</dbReference>
<dbReference type="InterPro" id="IPR050093">
    <property type="entry name" value="ABC_SmlMolc_Importer"/>
</dbReference>
<evidence type="ECO:0000256" key="9">
    <source>
        <dbReference type="ARBA" id="ARBA00023136"/>
    </source>
</evidence>
<dbReference type="PANTHER" id="PTHR42781">
    <property type="entry name" value="SPERMIDINE/PUTRESCINE IMPORT ATP-BINDING PROTEIN POTA"/>
    <property type="match status" value="1"/>
</dbReference>
<keyword evidence="13" id="KW-1185">Reference proteome</keyword>
<keyword evidence="2" id="KW-0813">Transport</keyword>
<keyword evidence="6 12" id="KW-0067">ATP-binding</keyword>
<accession>A0ABU7T8H7</accession>
<dbReference type="InterPro" id="IPR013611">
    <property type="entry name" value="Transp-assoc_OB_typ2"/>
</dbReference>
<evidence type="ECO:0000313" key="12">
    <source>
        <dbReference type="EMBL" id="MEE7456833.1"/>
    </source>
</evidence>
<dbReference type="SUPFAM" id="SSF50331">
    <property type="entry name" value="MOP-like"/>
    <property type="match status" value="1"/>
</dbReference>
<evidence type="ECO:0000256" key="7">
    <source>
        <dbReference type="ARBA" id="ARBA00023004"/>
    </source>
</evidence>
<evidence type="ECO:0000256" key="5">
    <source>
        <dbReference type="ARBA" id="ARBA00022741"/>
    </source>
</evidence>
<dbReference type="GO" id="GO:0005524">
    <property type="term" value="F:ATP binding"/>
    <property type="evidence" value="ECO:0007669"/>
    <property type="project" value="UniProtKB-KW"/>
</dbReference>
<dbReference type="PROSITE" id="PS50893">
    <property type="entry name" value="ABC_TRANSPORTER_2"/>
    <property type="match status" value="1"/>
</dbReference>
<evidence type="ECO:0000256" key="3">
    <source>
        <dbReference type="ARBA" id="ARBA00022475"/>
    </source>
</evidence>
<feature type="compositionally biased region" description="Low complexity" evidence="10">
    <location>
        <begin position="7"/>
        <end position="24"/>
    </location>
</feature>
<evidence type="ECO:0000256" key="8">
    <source>
        <dbReference type="ARBA" id="ARBA00023065"/>
    </source>
</evidence>
<comment type="similarity">
    <text evidence="1">Belongs to the ABC transporter superfamily.</text>
</comment>
<reference evidence="12 13" key="1">
    <citation type="journal article" date="2012" name="Genet. Mol. Biol.">
        <title>Analysis of 16S rRNA and mxaF genes revealing insights into Methylobacterium niche-specific plant association.</title>
        <authorList>
            <person name="Dourado M.N."/>
            <person name="Andreote F.D."/>
            <person name="Dini-Andreote F."/>
            <person name="Conti R."/>
            <person name="Araujo J.M."/>
            <person name="Araujo W.L."/>
        </authorList>
    </citation>
    <scope>NUCLEOTIDE SEQUENCE [LARGE SCALE GENOMIC DNA]</scope>
    <source>
        <strain evidence="12 13">SR1.6/4</strain>
    </source>
</reference>
<dbReference type="InterPro" id="IPR017871">
    <property type="entry name" value="ABC_transporter-like_CS"/>
</dbReference>
<evidence type="ECO:0000256" key="6">
    <source>
        <dbReference type="ARBA" id="ARBA00022840"/>
    </source>
</evidence>
<keyword evidence="3" id="KW-1003">Cell membrane</keyword>
<proteinExistence type="inferred from homology"/>
<comment type="caution">
    <text evidence="12">The sequence shown here is derived from an EMBL/GenBank/DDBJ whole genome shotgun (WGS) entry which is preliminary data.</text>
</comment>
<feature type="region of interest" description="Disordered" evidence="10">
    <location>
        <begin position="1"/>
        <end position="54"/>
    </location>
</feature>
<dbReference type="SMART" id="SM00382">
    <property type="entry name" value="AAA"/>
    <property type="match status" value="1"/>
</dbReference>
<dbReference type="Gene3D" id="3.40.50.300">
    <property type="entry name" value="P-loop containing nucleotide triphosphate hydrolases"/>
    <property type="match status" value="1"/>
</dbReference>
<keyword evidence="9" id="KW-0472">Membrane</keyword>
<name>A0ABU7T8H7_9HYPH</name>
<dbReference type="PANTHER" id="PTHR42781:SF4">
    <property type="entry name" value="SPERMIDINE_PUTRESCINE IMPORT ATP-BINDING PROTEIN POTA"/>
    <property type="match status" value="1"/>
</dbReference>